<dbReference type="EMBL" id="SLUK01000008">
    <property type="protein sequence ID" value="TCL42722.1"/>
    <property type="molecule type" value="Genomic_DNA"/>
</dbReference>
<dbReference type="GO" id="GO:0008990">
    <property type="term" value="F:rRNA (guanine-N2-)-methyltransferase activity"/>
    <property type="evidence" value="ECO:0007669"/>
    <property type="project" value="TreeGrafter"/>
</dbReference>
<dbReference type="Pfam" id="PF22020">
    <property type="entry name" value="RlmL_1st"/>
    <property type="match status" value="1"/>
</dbReference>
<dbReference type="OrthoDB" id="9809404at2"/>
<dbReference type="Gene3D" id="3.30.2130.30">
    <property type="match status" value="1"/>
</dbReference>
<dbReference type="InterPro" id="IPR054170">
    <property type="entry name" value="RlmL_1st"/>
</dbReference>
<evidence type="ECO:0000256" key="1">
    <source>
        <dbReference type="ARBA" id="ARBA00022603"/>
    </source>
</evidence>
<comment type="caution">
    <text evidence="4">The sequence shown here is derived from an EMBL/GenBank/DDBJ whole genome shotgun (WGS) entry which is preliminary data.</text>
</comment>
<dbReference type="CDD" id="cd11715">
    <property type="entry name" value="THUMP_AdoMetMT"/>
    <property type="match status" value="1"/>
</dbReference>
<dbReference type="InterPro" id="IPR004114">
    <property type="entry name" value="THUMP_dom"/>
</dbReference>
<organism evidence="4 5">
    <name type="scientific">Harryflintia acetispora</name>
    <dbReference type="NCBI Taxonomy" id="1849041"/>
    <lineage>
        <taxon>Bacteria</taxon>
        <taxon>Bacillati</taxon>
        <taxon>Bacillota</taxon>
        <taxon>Clostridia</taxon>
        <taxon>Eubacteriales</taxon>
        <taxon>Oscillospiraceae</taxon>
        <taxon>Harryflintia</taxon>
    </lineage>
</organism>
<accession>A0A9X8Y7R5</accession>
<evidence type="ECO:0000256" key="2">
    <source>
        <dbReference type="ARBA" id="ARBA00022679"/>
    </source>
</evidence>
<dbReference type="RefSeq" id="WP_079699759.1">
    <property type="nucleotide sequence ID" value="NZ_JADNAH010000056.1"/>
</dbReference>
<dbReference type="InterPro" id="IPR002052">
    <property type="entry name" value="DNA_methylase_N6_adenine_CS"/>
</dbReference>
<dbReference type="Proteomes" id="UP000294682">
    <property type="component" value="Unassembled WGS sequence"/>
</dbReference>
<dbReference type="InterPro" id="IPR029063">
    <property type="entry name" value="SAM-dependent_MTases_sf"/>
</dbReference>
<dbReference type="Pfam" id="PF02926">
    <property type="entry name" value="THUMP"/>
    <property type="match status" value="1"/>
</dbReference>
<dbReference type="Pfam" id="PF01170">
    <property type="entry name" value="UPF0020"/>
    <property type="match status" value="1"/>
</dbReference>
<dbReference type="GO" id="GO:0070043">
    <property type="term" value="F:rRNA (guanine-N7-)-methyltransferase activity"/>
    <property type="evidence" value="ECO:0007669"/>
    <property type="project" value="TreeGrafter"/>
</dbReference>
<dbReference type="PROSITE" id="PS00092">
    <property type="entry name" value="N6_MTASE"/>
    <property type="match status" value="1"/>
</dbReference>
<gene>
    <name evidence="4" type="ORF">EDD78_10833</name>
</gene>
<dbReference type="PANTHER" id="PTHR47313">
    <property type="entry name" value="RIBOSOMAL RNA LARGE SUBUNIT METHYLTRANSFERASE K/L"/>
    <property type="match status" value="1"/>
</dbReference>
<reference evidence="4 5" key="1">
    <citation type="submission" date="2019-03" db="EMBL/GenBank/DDBJ databases">
        <title>Genomic Encyclopedia of Type Strains, Phase IV (KMG-IV): sequencing the most valuable type-strain genomes for metagenomic binning, comparative biology and taxonomic classification.</title>
        <authorList>
            <person name="Goeker M."/>
        </authorList>
    </citation>
    <scope>NUCLEOTIDE SEQUENCE [LARGE SCALE GENOMIC DNA]</scope>
    <source>
        <strain evidence="4 5">DSM 100433</strain>
    </source>
</reference>
<dbReference type="PANTHER" id="PTHR47313:SF1">
    <property type="entry name" value="RIBOSOMAL RNA LARGE SUBUNIT METHYLTRANSFERASE K_L"/>
    <property type="match status" value="1"/>
</dbReference>
<dbReference type="GO" id="GO:0003723">
    <property type="term" value="F:RNA binding"/>
    <property type="evidence" value="ECO:0007669"/>
    <property type="project" value="InterPro"/>
</dbReference>
<dbReference type="CDD" id="cd02440">
    <property type="entry name" value="AdoMet_MTases"/>
    <property type="match status" value="1"/>
</dbReference>
<sequence>MKYKIVCPCLFGLESVLKQEVVRLGGEEITVSDGRVSFAGDVQLVARANINLRTAERVLICMGEFRAQSFTELFDFTYALPFEQFIGPKDCFPVKGHSLQSKLHSVPDCQSIIKKAIVKRLGAKYGINWFEESGALYQIRFSIRKDSVAIMLDTSGESLHKRGYRQNANVAPIRETLAAGIIDIAKVYDDSFLCDPFCGSGTFLIEGAMHALRIAPGLRRRFSCESWNAIDRKIFNDERQRAFDMIRRDAPFEAQGYDIDPTAIELTLSNARKAGVESRVKAACQPIEQLHFERERALIICNPPYGERLLDRKQAHELYRQMGKVFGRLDTRKYVISPSEEFEQLYGKPADRRRKLYNGMIRCQLFCYNGKKHPDAPREDEKK</sequence>
<proteinExistence type="predicted"/>
<dbReference type="InterPro" id="IPR053943">
    <property type="entry name" value="RlmKL-like_Mtase_CS"/>
</dbReference>
<feature type="domain" description="THUMP" evidence="3">
    <location>
        <begin position="57"/>
        <end position="154"/>
    </location>
</feature>
<evidence type="ECO:0000313" key="5">
    <source>
        <dbReference type="Proteomes" id="UP000294682"/>
    </source>
</evidence>
<name>A0A9X8Y7R5_9FIRM</name>
<keyword evidence="2" id="KW-0808">Transferase</keyword>
<dbReference type="InterPro" id="IPR000241">
    <property type="entry name" value="RlmKL-like_Mtase"/>
</dbReference>
<dbReference type="Gene3D" id="3.40.50.150">
    <property type="entry name" value="Vaccinia Virus protein VP39"/>
    <property type="match status" value="1"/>
</dbReference>
<evidence type="ECO:0000259" key="3">
    <source>
        <dbReference type="SMART" id="SM00981"/>
    </source>
</evidence>
<keyword evidence="5" id="KW-1185">Reference proteome</keyword>
<evidence type="ECO:0000313" key="4">
    <source>
        <dbReference type="EMBL" id="TCL42722.1"/>
    </source>
</evidence>
<dbReference type="PROSITE" id="PS01261">
    <property type="entry name" value="UPF0020"/>
    <property type="match status" value="1"/>
</dbReference>
<keyword evidence="1 4" id="KW-0489">Methyltransferase</keyword>
<protein>
    <submittedName>
        <fullName evidence="4">N6-adenine-specific DNA methylase</fullName>
    </submittedName>
</protein>
<dbReference type="SMART" id="SM00981">
    <property type="entry name" value="THUMP"/>
    <property type="match status" value="1"/>
</dbReference>
<dbReference type="SUPFAM" id="SSF53335">
    <property type="entry name" value="S-adenosyl-L-methionine-dependent methyltransferases"/>
    <property type="match status" value="1"/>
</dbReference>
<dbReference type="AlphaFoldDB" id="A0A9X8Y7R5"/>